<dbReference type="InterPro" id="IPR008914">
    <property type="entry name" value="PEBP"/>
</dbReference>
<name>A0A507AN97_9PEZI</name>
<dbReference type="GO" id="GO:0030414">
    <property type="term" value="F:peptidase inhibitor activity"/>
    <property type="evidence" value="ECO:0007669"/>
    <property type="project" value="TreeGrafter"/>
</dbReference>
<evidence type="ECO:0000313" key="3">
    <source>
        <dbReference type="Proteomes" id="UP000319257"/>
    </source>
</evidence>
<feature type="signal peptide" evidence="1">
    <location>
        <begin position="1"/>
        <end position="17"/>
    </location>
</feature>
<gene>
    <name evidence="2" type="ORF">E0L32_010173</name>
</gene>
<dbReference type="AlphaFoldDB" id="A0A507AN97"/>
<dbReference type="InParanoid" id="A0A507AN97"/>
<evidence type="ECO:0000256" key="1">
    <source>
        <dbReference type="SAM" id="SignalP"/>
    </source>
</evidence>
<dbReference type="RefSeq" id="XP_030989817.1">
    <property type="nucleotide sequence ID" value="XM_031132761.1"/>
</dbReference>
<dbReference type="Gene3D" id="3.90.280.10">
    <property type="entry name" value="PEBP-like"/>
    <property type="match status" value="1"/>
</dbReference>
<evidence type="ECO:0000313" key="2">
    <source>
        <dbReference type="EMBL" id="TPX08106.1"/>
    </source>
</evidence>
<dbReference type="InterPro" id="IPR035810">
    <property type="entry name" value="PEBP_euk"/>
</dbReference>
<protein>
    <recommendedName>
        <fullName evidence="4">PEBP-like protein</fullName>
    </recommendedName>
</protein>
<feature type="chain" id="PRO_5021204062" description="PEBP-like protein" evidence="1">
    <location>
        <begin position="18"/>
        <end position="191"/>
    </location>
</feature>
<dbReference type="PANTHER" id="PTHR11362:SF141">
    <property type="entry name" value="PHOSPHATIDYLETHANOLAMINE-BINDING PROTEIN"/>
    <property type="match status" value="1"/>
</dbReference>
<keyword evidence="1" id="KW-0732">Signal</keyword>
<dbReference type="GO" id="GO:0005543">
    <property type="term" value="F:phospholipid binding"/>
    <property type="evidence" value="ECO:0007669"/>
    <property type="project" value="TreeGrafter"/>
</dbReference>
<evidence type="ECO:0008006" key="4">
    <source>
        <dbReference type="Google" id="ProtNLM"/>
    </source>
</evidence>
<organism evidence="2 3">
    <name type="scientific">Thyridium curvatum</name>
    <dbReference type="NCBI Taxonomy" id="1093900"/>
    <lineage>
        <taxon>Eukaryota</taxon>
        <taxon>Fungi</taxon>
        <taxon>Dikarya</taxon>
        <taxon>Ascomycota</taxon>
        <taxon>Pezizomycotina</taxon>
        <taxon>Sordariomycetes</taxon>
        <taxon>Sordariomycetidae</taxon>
        <taxon>Thyridiales</taxon>
        <taxon>Thyridiaceae</taxon>
        <taxon>Thyridium</taxon>
    </lineage>
</organism>
<dbReference type="InterPro" id="IPR036610">
    <property type="entry name" value="PEBP-like_sf"/>
</dbReference>
<dbReference type="GO" id="GO:0046578">
    <property type="term" value="P:regulation of Ras protein signal transduction"/>
    <property type="evidence" value="ECO:0007669"/>
    <property type="project" value="TreeGrafter"/>
</dbReference>
<comment type="caution">
    <text evidence="2">The sequence shown here is derived from an EMBL/GenBank/DDBJ whole genome shotgun (WGS) entry which is preliminary data.</text>
</comment>
<reference evidence="2 3" key="1">
    <citation type="submission" date="2019-06" db="EMBL/GenBank/DDBJ databases">
        <title>Draft genome sequence of the filamentous fungus Phialemoniopsis curvata isolated from diesel fuel.</title>
        <authorList>
            <person name="Varaljay V.A."/>
            <person name="Lyon W.J."/>
            <person name="Crouch A.L."/>
            <person name="Drake C.E."/>
            <person name="Hollomon J.M."/>
            <person name="Nadeau L.J."/>
            <person name="Nunn H.S."/>
            <person name="Stevenson B.S."/>
            <person name="Bojanowski C.L."/>
            <person name="Crookes-Goodson W.J."/>
        </authorList>
    </citation>
    <scope>NUCLEOTIDE SEQUENCE [LARGE SCALE GENOMIC DNA]</scope>
    <source>
        <strain evidence="2 3">D216</strain>
    </source>
</reference>
<dbReference type="SUPFAM" id="SSF49777">
    <property type="entry name" value="PEBP-like"/>
    <property type="match status" value="1"/>
</dbReference>
<accession>A0A507AN97</accession>
<dbReference type="GO" id="GO:0030162">
    <property type="term" value="P:regulation of proteolysis"/>
    <property type="evidence" value="ECO:0007669"/>
    <property type="project" value="TreeGrafter"/>
</dbReference>
<dbReference type="PANTHER" id="PTHR11362">
    <property type="entry name" value="PHOSPHATIDYLETHANOLAMINE-BINDING PROTEIN"/>
    <property type="match status" value="1"/>
</dbReference>
<sequence>MLTKIIVALALLSFARAQTPEGFVPSVSSQLDVLFGTKAVSPPGMSLTKAETAKQPIIGTNETLTGTYLFMMIDLDVPASFTNPSSGPRRTNLHAMVQDFKPDGQTSAAGVQTLASTAKTPVAYIGPAPPAETPPHPHRYVTLLFEQPEGFAVPESQKSQIRQKIGFNVTTFIEAAALKAPVAGNYFTVSG</sequence>
<dbReference type="Pfam" id="PF01161">
    <property type="entry name" value="PBP"/>
    <property type="match status" value="1"/>
</dbReference>
<keyword evidence="3" id="KW-1185">Reference proteome</keyword>
<dbReference type="GeneID" id="41977620"/>
<dbReference type="EMBL" id="SKBQ01000080">
    <property type="protein sequence ID" value="TPX08106.1"/>
    <property type="molecule type" value="Genomic_DNA"/>
</dbReference>
<dbReference type="STRING" id="1093900.A0A507AN97"/>
<proteinExistence type="predicted"/>
<dbReference type="Proteomes" id="UP000319257">
    <property type="component" value="Unassembled WGS sequence"/>
</dbReference>
<dbReference type="OrthoDB" id="440553at2759"/>
<dbReference type="CDD" id="cd00866">
    <property type="entry name" value="PEBP_euk"/>
    <property type="match status" value="1"/>
</dbReference>